<dbReference type="RefSeq" id="WP_086488321.1">
    <property type="nucleotide sequence ID" value="NZ_MSLT01000012.1"/>
</dbReference>
<evidence type="ECO:0000313" key="6">
    <source>
        <dbReference type="Proteomes" id="UP000194798"/>
    </source>
</evidence>
<dbReference type="AlphaFoldDB" id="A0A251X9C1"/>
<evidence type="ECO:0000259" key="4">
    <source>
        <dbReference type="PROSITE" id="PS50887"/>
    </source>
</evidence>
<accession>A0A251X9C1</accession>
<dbReference type="InterPro" id="IPR024615">
    <property type="entry name" value="CRISPR-assoc_Cmr2_N"/>
</dbReference>
<reference evidence="5 6" key="1">
    <citation type="submission" date="2016-12" db="EMBL/GenBank/DDBJ databases">
        <title>Thioflexothrix psekupsii D3 genome sequencing and assembly.</title>
        <authorList>
            <person name="Fomenkov A."/>
            <person name="Vincze T."/>
            <person name="Grabovich M."/>
            <person name="Anton B.P."/>
            <person name="Dubinina G."/>
            <person name="Orlova M."/>
            <person name="Belousova E."/>
            <person name="Roberts R.J."/>
        </authorList>
    </citation>
    <scope>NUCLEOTIDE SEQUENCE [LARGE SCALE GENOMIC DNA]</scope>
    <source>
        <strain evidence="5">D3</strain>
    </source>
</reference>
<gene>
    <name evidence="5" type="ORF">TPSD3_09615</name>
</gene>
<feature type="compositionally biased region" description="Basic and acidic residues" evidence="3">
    <location>
        <begin position="438"/>
        <end position="447"/>
    </location>
</feature>
<dbReference type="PROSITE" id="PS50887">
    <property type="entry name" value="GGDEF"/>
    <property type="match status" value="1"/>
</dbReference>
<dbReference type="Gene3D" id="3.30.70.270">
    <property type="match status" value="1"/>
</dbReference>
<sequence>MKYLFLFTHSPVQSFIAQARKTHDLWAGSRILSELTKTAGKFFEKKGAKIIYPYDLESKSLSNRVLGEIEITAESELLKQIGEEAEQAVRECFRKIADDAFNKACGKRFPKPAGFDEQIEQHLDIRWLFYPIEENYVQAYQNLSELAAAMKNSRDFAQFGKGQGEQGRNCSLDGSRNALFYRPHTSGKRLAYLPKQAVELSPKYEDIPFKFLKPGEALSAISLSKRYYRHIDSFPRTSAVALMDYFEKIKGNDLRNLFSKDEFDEELYFEENLTPKYFQQEGLELHLLDKVKSIIDKLPKPTTRYYALLAFDGDNMGKWLSGEFLELKNESELHSFHQKFSEKLADFAKYASDYLEPPRGQSVYAGGDDFLGFINLTSLFSVLEQLRSKFEELVNVELEKQFKLKYKMTFSAGVVVSHYRTPLHIVLQQVRCAEKDAKKSIRPDDKAASTVDSTKNSGKSNQVIDKDALTINLMKRSGESNQAILPWYHGDVFVPNELKKVIDGLSNGFSDTFARRLAAEFQNPSKQTHQGMFLSELHRLIIRAAPEGLGREKTQCEIKQLYDTLKFLLEAEKILWGQSSEKINHDVLNNFIETLKVAMFLQRHIKSSVEEISNADSN</sequence>
<keyword evidence="1" id="KW-0547">Nucleotide-binding</keyword>
<comment type="caution">
    <text evidence="5">The sequence shown here is derived from an EMBL/GenBank/DDBJ whole genome shotgun (WGS) entry which is preliminary data.</text>
</comment>
<dbReference type="GO" id="GO:0000166">
    <property type="term" value="F:nucleotide binding"/>
    <property type="evidence" value="ECO:0007669"/>
    <property type="project" value="UniProtKB-KW"/>
</dbReference>
<dbReference type="Pfam" id="PF12469">
    <property type="entry name" value="Cmr2_N"/>
    <property type="match status" value="1"/>
</dbReference>
<evidence type="ECO:0000256" key="1">
    <source>
        <dbReference type="ARBA" id="ARBA00022741"/>
    </source>
</evidence>
<dbReference type="InterPro" id="IPR054767">
    <property type="entry name" value="Cas10-Cmr2_palm2"/>
</dbReference>
<evidence type="ECO:0000313" key="5">
    <source>
        <dbReference type="EMBL" id="OUD14540.1"/>
    </source>
</evidence>
<proteinExistence type="predicted"/>
<dbReference type="OrthoDB" id="9758700at2"/>
<dbReference type="Pfam" id="PF22335">
    <property type="entry name" value="Cas10-Cmr2_palm2"/>
    <property type="match status" value="1"/>
</dbReference>
<dbReference type="InterPro" id="IPR043128">
    <property type="entry name" value="Rev_trsase/Diguanyl_cyclase"/>
</dbReference>
<keyword evidence="2" id="KW-0051">Antiviral defense</keyword>
<keyword evidence="6" id="KW-1185">Reference proteome</keyword>
<organism evidence="5 6">
    <name type="scientific">Thioflexithrix psekupsensis</name>
    <dbReference type="NCBI Taxonomy" id="1570016"/>
    <lineage>
        <taxon>Bacteria</taxon>
        <taxon>Pseudomonadati</taxon>
        <taxon>Pseudomonadota</taxon>
        <taxon>Gammaproteobacteria</taxon>
        <taxon>Thiotrichales</taxon>
        <taxon>Thioflexithrix</taxon>
    </lineage>
</organism>
<dbReference type="Gene3D" id="3.30.70.2220">
    <property type="entry name" value="CRISPR-Cas system, Cmr2 subunit, D1 domain, cysteine cluster"/>
    <property type="match status" value="1"/>
</dbReference>
<dbReference type="NCBIfam" id="TIGR02577">
    <property type="entry name" value="cas_TM1794_Cmr2"/>
    <property type="match status" value="1"/>
</dbReference>
<dbReference type="InterPro" id="IPR038242">
    <property type="entry name" value="Cmr2_N"/>
</dbReference>
<feature type="region of interest" description="Disordered" evidence="3">
    <location>
        <begin position="438"/>
        <end position="459"/>
    </location>
</feature>
<dbReference type="EMBL" id="MSLT01000012">
    <property type="protein sequence ID" value="OUD14540.1"/>
    <property type="molecule type" value="Genomic_DNA"/>
</dbReference>
<evidence type="ECO:0000256" key="3">
    <source>
        <dbReference type="SAM" id="MobiDB-lite"/>
    </source>
</evidence>
<dbReference type="InterPro" id="IPR013407">
    <property type="entry name" value="CRISPR-assoc_prot_Cmr2"/>
</dbReference>
<dbReference type="GO" id="GO:0051607">
    <property type="term" value="P:defense response to virus"/>
    <property type="evidence" value="ECO:0007669"/>
    <property type="project" value="UniProtKB-KW"/>
</dbReference>
<feature type="domain" description="GGDEF" evidence="4">
    <location>
        <begin position="304"/>
        <end position="453"/>
    </location>
</feature>
<evidence type="ECO:0000256" key="2">
    <source>
        <dbReference type="ARBA" id="ARBA00023118"/>
    </source>
</evidence>
<feature type="compositionally biased region" description="Polar residues" evidence="3">
    <location>
        <begin position="450"/>
        <end position="459"/>
    </location>
</feature>
<dbReference type="InterPro" id="IPR000160">
    <property type="entry name" value="GGDEF_dom"/>
</dbReference>
<name>A0A251X9C1_9GAMM</name>
<dbReference type="Proteomes" id="UP000194798">
    <property type="component" value="Unassembled WGS sequence"/>
</dbReference>
<protein>
    <submittedName>
        <fullName evidence="5">Type III-B CRISPR-associated protein Cas10/Cmr2</fullName>
    </submittedName>
</protein>